<dbReference type="RefSeq" id="WP_203165813.1">
    <property type="nucleotide sequence ID" value="NZ_JAEVLS010000001.1"/>
</dbReference>
<keyword evidence="3" id="KW-1185">Reference proteome</keyword>
<gene>
    <name evidence="2" type="ORF">JM946_03860</name>
</gene>
<dbReference type="Proteomes" id="UP000661077">
    <property type="component" value="Unassembled WGS sequence"/>
</dbReference>
<keyword evidence="1" id="KW-0732">Signal</keyword>
<feature type="chain" id="PRO_5046148789" evidence="1">
    <location>
        <begin position="23"/>
        <end position="608"/>
    </location>
</feature>
<dbReference type="EMBL" id="JAEVLS010000001">
    <property type="protein sequence ID" value="MBM0103861.1"/>
    <property type="molecule type" value="Genomic_DNA"/>
</dbReference>
<evidence type="ECO:0000256" key="1">
    <source>
        <dbReference type="SAM" id="SignalP"/>
    </source>
</evidence>
<sequence length="608" mass="68091">MQRSKLLATLTYALLLPGLACAQESSTRAAPTRSAQAQPSRSTVDAFFARFSDEWVRGNPDLATSSRYFSGEEQSRLEQQLTPRTRAYSLERIKLAKRGLADLQKYDRSKMSEAQRVSAELMQWQLETIVAGEAYLDYDFPLDQFSGANVGLVESLTLRHPLVKPEDASNYVARMKQIGTRMDEAVAEARRLAAKKMVPPRFIVETTLKSMRTFSDAAPAQNPLVTAFAQRIQNIEGLSTAQRTELQGQATRIVTEQVYPAWRRAIALLEGILPNTTNDAGLWRFEGGDKAYAYALGRFTTTKLTADEIHEIGLQQVARIEGEMDKIFRKLGRTQGTVAERVKQLRADLSYPDPTSDASRSAIMRDIDAMMADALKRSPSLFDLQPKSPVVAQPFPRFREASAAANYNRAPLDGSRSAIFQMPLRPQRMTKFGLRTLVYHETVPGHHFQIALEQENTELPKFRQARVLGGISAMSEGWALYAENLVAENGWYEGDPEGLLGMLDAQLFRARRLVVDTGLHAKKWTRQQAIDYGLEASEVERYVVYPGQACSYMIGQLEILKLRDRAREALGDKFSPQQFHNVVLRTGTAPLELLGREVDRYVASASAN</sequence>
<evidence type="ECO:0000313" key="2">
    <source>
        <dbReference type="EMBL" id="MBM0103861.1"/>
    </source>
</evidence>
<accession>A0ABS1WSA5</accession>
<comment type="caution">
    <text evidence="2">The sequence shown here is derived from an EMBL/GenBank/DDBJ whole genome shotgun (WGS) entry which is preliminary data.</text>
</comment>
<dbReference type="Pfam" id="PF05960">
    <property type="entry name" value="DUF885"/>
    <property type="match status" value="1"/>
</dbReference>
<evidence type="ECO:0000313" key="3">
    <source>
        <dbReference type="Proteomes" id="UP000661077"/>
    </source>
</evidence>
<reference evidence="2 3" key="1">
    <citation type="journal article" date="2021" name="Int. J. Syst. Evol. Microbiol.">
        <title>Steroidobacter gossypii sp. nov., isolated from soil of cotton cropping field.</title>
        <authorList>
            <person name="Huang R."/>
            <person name="Yang S."/>
            <person name="Zhen C."/>
            <person name="Liu W."/>
        </authorList>
    </citation>
    <scope>NUCLEOTIDE SEQUENCE [LARGE SCALE GENOMIC DNA]</scope>
    <source>
        <strain evidence="2 3">S1-65</strain>
    </source>
</reference>
<dbReference type="PANTHER" id="PTHR33361">
    <property type="entry name" value="GLR0591 PROTEIN"/>
    <property type="match status" value="1"/>
</dbReference>
<dbReference type="PANTHER" id="PTHR33361:SF2">
    <property type="entry name" value="DUF885 DOMAIN-CONTAINING PROTEIN"/>
    <property type="match status" value="1"/>
</dbReference>
<feature type="signal peptide" evidence="1">
    <location>
        <begin position="1"/>
        <end position="22"/>
    </location>
</feature>
<organism evidence="2 3">
    <name type="scientific">Steroidobacter gossypii</name>
    <dbReference type="NCBI Taxonomy" id="2805490"/>
    <lineage>
        <taxon>Bacteria</taxon>
        <taxon>Pseudomonadati</taxon>
        <taxon>Pseudomonadota</taxon>
        <taxon>Gammaproteobacteria</taxon>
        <taxon>Steroidobacterales</taxon>
        <taxon>Steroidobacteraceae</taxon>
        <taxon>Steroidobacter</taxon>
    </lineage>
</organism>
<dbReference type="InterPro" id="IPR010281">
    <property type="entry name" value="DUF885"/>
</dbReference>
<name>A0ABS1WSA5_9GAMM</name>
<protein>
    <submittedName>
        <fullName evidence="2">DUF885 domain-containing protein</fullName>
    </submittedName>
</protein>
<proteinExistence type="predicted"/>